<organism evidence="1 2">
    <name type="scientific">Rhizopus oryzae</name>
    <name type="common">Mucormycosis agent</name>
    <name type="synonym">Rhizopus arrhizus var. delemar</name>
    <dbReference type="NCBI Taxonomy" id="64495"/>
    <lineage>
        <taxon>Eukaryota</taxon>
        <taxon>Fungi</taxon>
        <taxon>Fungi incertae sedis</taxon>
        <taxon>Mucoromycota</taxon>
        <taxon>Mucoromycotina</taxon>
        <taxon>Mucoromycetes</taxon>
        <taxon>Mucorales</taxon>
        <taxon>Mucorineae</taxon>
        <taxon>Rhizopodaceae</taxon>
        <taxon>Rhizopus</taxon>
    </lineage>
</organism>
<reference evidence="1" key="1">
    <citation type="journal article" date="2020" name="Microb. Genom.">
        <title>Genetic diversity of clinical and environmental Mucorales isolates obtained from an investigation of mucormycosis cases among solid organ transplant recipients.</title>
        <authorList>
            <person name="Nguyen M.H."/>
            <person name="Kaul D."/>
            <person name="Muto C."/>
            <person name="Cheng S.J."/>
            <person name="Richter R.A."/>
            <person name="Bruno V.M."/>
            <person name="Liu G."/>
            <person name="Beyhan S."/>
            <person name="Sundermann A.J."/>
            <person name="Mounaud S."/>
            <person name="Pasculle A.W."/>
            <person name="Nierman W.C."/>
            <person name="Driscoll E."/>
            <person name="Cumbie R."/>
            <person name="Clancy C.J."/>
            <person name="Dupont C.L."/>
        </authorList>
    </citation>
    <scope>NUCLEOTIDE SEQUENCE</scope>
    <source>
        <strain evidence="1">GL16</strain>
    </source>
</reference>
<sequence>MTFQETHISDTTRSFINTQFQARYSMTYHCGIVSFNPSFILSDNMMPEHDRMILTKVTHSSHAFAPFFILVLYAPASSGRQRQQFFDQVFELLHAQDLDINFDRLLITGDFNYSYARSSLSSQTSLQWISFLEDHFYNTLKKDGLHELPTFRRNESIFSTIDYIFVSQAWCLAVMASNLHKLNASWTDHSMLSVTCCVGTSPSGPGLWRGKPILARKSAFQQYLQ</sequence>
<gene>
    <name evidence="1" type="ORF">G6F51_011006</name>
</gene>
<dbReference type="EMBL" id="JAANIT010002459">
    <property type="protein sequence ID" value="KAG1536376.1"/>
    <property type="molecule type" value="Genomic_DNA"/>
</dbReference>
<proteinExistence type="predicted"/>
<dbReference type="AlphaFoldDB" id="A0A9P6Y046"/>
<dbReference type="Gene3D" id="3.60.10.10">
    <property type="entry name" value="Endonuclease/exonuclease/phosphatase"/>
    <property type="match status" value="1"/>
</dbReference>
<name>A0A9P6Y046_RHIOR</name>
<comment type="caution">
    <text evidence="1">The sequence shown here is derived from an EMBL/GenBank/DDBJ whole genome shotgun (WGS) entry which is preliminary data.</text>
</comment>
<dbReference type="Proteomes" id="UP000717996">
    <property type="component" value="Unassembled WGS sequence"/>
</dbReference>
<evidence type="ECO:0008006" key="3">
    <source>
        <dbReference type="Google" id="ProtNLM"/>
    </source>
</evidence>
<evidence type="ECO:0000313" key="1">
    <source>
        <dbReference type="EMBL" id="KAG1536376.1"/>
    </source>
</evidence>
<dbReference type="InterPro" id="IPR036691">
    <property type="entry name" value="Endo/exonu/phosph_ase_sf"/>
</dbReference>
<evidence type="ECO:0000313" key="2">
    <source>
        <dbReference type="Proteomes" id="UP000717996"/>
    </source>
</evidence>
<accession>A0A9P6Y046</accession>
<protein>
    <recommendedName>
        <fullName evidence="3">Endonuclease/exonuclease/phosphatase domain-containing protein</fullName>
    </recommendedName>
</protein>
<dbReference type="OrthoDB" id="2443300at2759"/>
<dbReference type="SUPFAM" id="SSF56219">
    <property type="entry name" value="DNase I-like"/>
    <property type="match status" value="1"/>
</dbReference>